<reference evidence="2" key="1">
    <citation type="submission" date="2021-05" db="EMBL/GenBank/DDBJ databases">
        <authorList>
            <person name="Alioto T."/>
            <person name="Alioto T."/>
            <person name="Gomez Garrido J."/>
        </authorList>
    </citation>
    <scope>NUCLEOTIDE SEQUENCE</scope>
</reference>
<accession>A0A8D8JV83</accession>
<proteinExistence type="predicted"/>
<sequence length="126" mass="14326">MRTQGHEPVHQAGTANVRHDTESDRADDRDHQQFGQHERNQPDQGTAQRRGNAERGCFAGRFPREAARNARDQLGCIAGQQRFALPNFYGHDAQRNAGWRNQHQPLAALPRRDAQLPEYDHGSIPR</sequence>
<evidence type="ECO:0000313" key="2">
    <source>
        <dbReference type="EMBL" id="CAG6580865.1"/>
    </source>
</evidence>
<dbReference type="EMBL" id="HBUE01305802">
    <property type="protein sequence ID" value="CAG6580865.1"/>
    <property type="molecule type" value="Transcribed_RNA"/>
</dbReference>
<feature type="region of interest" description="Disordered" evidence="1">
    <location>
        <begin position="1"/>
        <end position="60"/>
    </location>
</feature>
<dbReference type="EMBL" id="HBUE01199651">
    <property type="protein sequence ID" value="CAG6529084.1"/>
    <property type="molecule type" value="Transcribed_RNA"/>
</dbReference>
<dbReference type="EMBL" id="HBUE01011869">
    <property type="protein sequence ID" value="CAG6448840.1"/>
    <property type="molecule type" value="Transcribed_RNA"/>
</dbReference>
<feature type="region of interest" description="Disordered" evidence="1">
    <location>
        <begin position="99"/>
        <end position="126"/>
    </location>
</feature>
<feature type="compositionally biased region" description="Basic and acidic residues" evidence="1">
    <location>
        <begin position="17"/>
        <end position="41"/>
    </location>
</feature>
<dbReference type="AlphaFoldDB" id="A0A8D8JV83"/>
<protein>
    <submittedName>
        <fullName evidence="2">(northern house mosquito) hypothetical protein</fullName>
    </submittedName>
</protein>
<evidence type="ECO:0000256" key="1">
    <source>
        <dbReference type="SAM" id="MobiDB-lite"/>
    </source>
</evidence>
<name>A0A8D8JV83_CULPI</name>
<organism evidence="2">
    <name type="scientific">Culex pipiens</name>
    <name type="common">House mosquito</name>
    <dbReference type="NCBI Taxonomy" id="7175"/>
    <lineage>
        <taxon>Eukaryota</taxon>
        <taxon>Metazoa</taxon>
        <taxon>Ecdysozoa</taxon>
        <taxon>Arthropoda</taxon>
        <taxon>Hexapoda</taxon>
        <taxon>Insecta</taxon>
        <taxon>Pterygota</taxon>
        <taxon>Neoptera</taxon>
        <taxon>Endopterygota</taxon>
        <taxon>Diptera</taxon>
        <taxon>Nematocera</taxon>
        <taxon>Culicoidea</taxon>
        <taxon>Culicidae</taxon>
        <taxon>Culicinae</taxon>
        <taxon>Culicini</taxon>
        <taxon>Culex</taxon>
        <taxon>Culex</taxon>
    </lineage>
</organism>
<feature type="compositionally biased region" description="Basic and acidic residues" evidence="1">
    <location>
        <begin position="110"/>
        <end position="126"/>
    </location>
</feature>
<dbReference type="EMBL" id="HBUE01011868">
    <property type="protein sequence ID" value="CAG6448837.1"/>
    <property type="molecule type" value="Transcribed_RNA"/>
</dbReference>